<keyword evidence="9" id="KW-1185">Reference proteome</keyword>
<dbReference type="RefSeq" id="WP_211469882.1">
    <property type="nucleotide sequence ID" value="NZ_JAGSXH010000088.1"/>
</dbReference>
<dbReference type="GO" id="GO:0006352">
    <property type="term" value="P:DNA-templated transcription initiation"/>
    <property type="evidence" value="ECO:0007669"/>
    <property type="project" value="InterPro"/>
</dbReference>
<comment type="caution">
    <text evidence="8">The sequence shown here is derived from an EMBL/GenBank/DDBJ whole genome shotgun (WGS) entry which is preliminary data.</text>
</comment>
<dbReference type="InterPro" id="IPR013249">
    <property type="entry name" value="RNA_pol_sigma70_r4_t2"/>
</dbReference>
<dbReference type="Gene3D" id="1.10.1740.10">
    <property type="match status" value="1"/>
</dbReference>
<dbReference type="GO" id="GO:0003677">
    <property type="term" value="F:DNA binding"/>
    <property type="evidence" value="ECO:0007669"/>
    <property type="project" value="UniProtKB-KW"/>
</dbReference>
<comment type="similarity">
    <text evidence="1">Belongs to the sigma-70 factor family. ECF subfamily.</text>
</comment>
<keyword evidence="5" id="KW-0804">Transcription</keyword>
<dbReference type="AlphaFoldDB" id="A0A8J8BEU7"/>
<dbReference type="InterPro" id="IPR013324">
    <property type="entry name" value="RNA_pol_sigma_r3/r4-like"/>
</dbReference>
<dbReference type="InterPro" id="IPR013325">
    <property type="entry name" value="RNA_pol_sigma_r2"/>
</dbReference>
<dbReference type="InterPro" id="IPR039425">
    <property type="entry name" value="RNA_pol_sigma-70-like"/>
</dbReference>
<evidence type="ECO:0000256" key="2">
    <source>
        <dbReference type="ARBA" id="ARBA00023015"/>
    </source>
</evidence>
<evidence type="ECO:0000256" key="5">
    <source>
        <dbReference type="ARBA" id="ARBA00023163"/>
    </source>
</evidence>
<dbReference type="PANTHER" id="PTHR43133:SF50">
    <property type="entry name" value="ECF RNA POLYMERASE SIGMA FACTOR SIGM"/>
    <property type="match status" value="1"/>
</dbReference>
<keyword evidence="4" id="KW-0238">DNA-binding</keyword>
<dbReference type="GO" id="GO:0016987">
    <property type="term" value="F:sigma factor activity"/>
    <property type="evidence" value="ECO:0007669"/>
    <property type="project" value="UniProtKB-KW"/>
</dbReference>
<dbReference type="Gene3D" id="1.10.10.10">
    <property type="entry name" value="Winged helix-like DNA-binding domain superfamily/Winged helix DNA-binding domain"/>
    <property type="match status" value="1"/>
</dbReference>
<dbReference type="NCBIfam" id="TIGR02983">
    <property type="entry name" value="SigE-fam_strep"/>
    <property type="match status" value="1"/>
</dbReference>
<proteinExistence type="inferred from homology"/>
<evidence type="ECO:0000313" key="8">
    <source>
        <dbReference type="EMBL" id="MBS2965526.1"/>
    </source>
</evidence>
<dbReference type="Proteomes" id="UP000677913">
    <property type="component" value="Unassembled WGS sequence"/>
</dbReference>
<evidence type="ECO:0000256" key="3">
    <source>
        <dbReference type="ARBA" id="ARBA00023082"/>
    </source>
</evidence>
<dbReference type="PANTHER" id="PTHR43133">
    <property type="entry name" value="RNA POLYMERASE ECF-TYPE SIGMA FACTO"/>
    <property type="match status" value="1"/>
</dbReference>
<dbReference type="InterPro" id="IPR014284">
    <property type="entry name" value="RNA_pol_sigma-70_dom"/>
</dbReference>
<feature type="domain" description="RNA polymerase sigma-70 region 2" evidence="6">
    <location>
        <begin position="11"/>
        <end position="72"/>
    </location>
</feature>
<dbReference type="InterPro" id="IPR014325">
    <property type="entry name" value="RNA_pol_sigma-E_actinobac"/>
</dbReference>
<dbReference type="InterPro" id="IPR036388">
    <property type="entry name" value="WH-like_DNA-bd_sf"/>
</dbReference>
<dbReference type="CDD" id="cd06171">
    <property type="entry name" value="Sigma70_r4"/>
    <property type="match status" value="1"/>
</dbReference>
<keyword evidence="2" id="KW-0805">Transcription regulation</keyword>
<evidence type="ECO:0000313" key="9">
    <source>
        <dbReference type="Proteomes" id="UP000677913"/>
    </source>
</evidence>
<dbReference type="NCBIfam" id="TIGR02937">
    <property type="entry name" value="sigma70-ECF"/>
    <property type="match status" value="1"/>
</dbReference>
<name>A0A8J8BEU7_9ACTN</name>
<gene>
    <name evidence="8" type="ORF">KGA66_20925</name>
</gene>
<evidence type="ECO:0000256" key="1">
    <source>
        <dbReference type="ARBA" id="ARBA00010641"/>
    </source>
</evidence>
<feature type="domain" description="RNA polymerase sigma factor 70 region 4 type 2" evidence="7">
    <location>
        <begin position="96"/>
        <end position="147"/>
    </location>
</feature>
<protein>
    <submittedName>
        <fullName evidence="8">SigE family RNA polymerase sigma factor</fullName>
    </submittedName>
</protein>
<accession>A0A8J8BEU7</accession>
<dbReference type="SUPFAM" id="SSF88659">
    <property type="entry name" value="Sigma3 and sigma4 domains of RNA polymerase sigma factors"/>
    <property type="match status" value="1"/>
</dbReference>
<dbReference type="Pfam" id="PF08281">
    <property type="entry name" value="Sigma70_r4_2"/>
    <property type="match status" value="1"/>
</dbReference>
<dbReference type="SUPFAM" id="SSF88946">
    <property type="entry name" value="Sigma2 domain of RNA polymerase sigma factors"/>
    <property type="match status" value="1"/>
</dbReference>
<sequence length="161" mass="18300">MQYHEFASARAGQLFRVAYLMCGDWHEAQDLVQTCLAKLYASWHRIQKSESVDAYARKALLHTYLSHRRLRRSGEIPVAEFNEGRAPGDNADLRLVLMEALSTLPPRNRAVMVLRYLDDLSVEEVAGLLDTSPAAVKSLCNRSLKQLRALLGDERELLFQD</sequence>
<dbReference type="InterPro" id="IPR007627">
    <property type="entry name" value="RNA_pol_sigma70_r2"/>
</dbReference>
<evidence type="ECO:0000259" key="6">
    <source>
        <dbReference type="Pfam" id="PF04542"/>
    </source>
</evidence>
<organism evidence="8 9">
    <name type="scientific">Actinocrinis puniceicyclus</name>
    <dbReference type="NCBI Taxonomy" id="977794"/>
    <lineage>
        <taxon>Bacteria</taxon>
        <taxon>Bacillati</taxon>
        <taxon>Actinomycetota</taxon>
        <taxon>Actinomycetes</taxon>
        <taxon>Catenulisporales</taxon>
        <taxon>Actinospicaceae</taxon>
        <taxon>Actinocrinis</taxon>
    </lineage>
</organism>
<dbReference type="EMBL" id="JAGSXH010000088">
    <property type="protein sequence ID" value="MBS2965526.1"/>
    <property type="molecule type" value="Genomic_DNA"/>
</dbReference>
<evidence type="ECO:0000256" key="4">
    <source>
        <dbReference type="ARBA" id="ARBA00023125"/>
    </source>
</evidence>
<dbReference type="Pfam" id="PF04542">
    <property type="entry name" value="Sigma70_r2"/>
    <property type="match status" value="1"/>
</dbReference>
<keyword evidence="3" id="KW-0731">Sigma factor</keyword>
<evidence type="ECO:0000259" key="7">
    <source>
        <dbReference type="Pfam" id="PF08281"/>
    </source>
</evidence>
<reference evidence="8" key="1">
    <citation type="submission" date="2021-04" db="EMBL/GenBank/DDBJ databases">
        <title>Genome based classification of Actinospica acidithermotolerans sp. nov., an actinobacterium isolated from an Indonesian hot spring.</title>
        <authorList>
            <person name="Kusuma A.B."/>
            <person name="Putra K.E."/>
            <person name="Nafisah S."/>
            <person name="Loh J."/>
            <person name="Nouioui I."/>
            <person name="Goodfellow M."/>
        </authorList>
    </citation>
    <scope>NUCLEOTIDE SEQUENCE</scope>
    <source>
        <strain evidence="8">DSM 45618</strain>
    </source>
</reference>